<dbReference type="SMART" id="SM00052">
    <property type="entry name" value="EAL"/>
    <property type="match status" value="1"/>
</dbReference>
<name>A0A0W7Z107_9BURK</name>
<dbReference type="KEGG" id="cke:B5M06_11180"/>
<protein>
    <submittedName>
        <fullName evidence="3">Bifunctional diguanylate cyclase/phosphodiesterase</fullName>
    </submittedName>
</protein>
<dbReference type="CDD" id="cd01948">
    <property type="entry name" value="EAL"/>
    <property type="match status" value="1"/>
</dbReference>
<organism evidence="4 5">
    <name type="scientific">Comamonas kerstersii</name>
    <dbReference type="NCBI Taxonomy" id="225992"/>
    <lineage>
        <taxon>Bacteria</taxon>
        <taxon>Pseudomonadati</taxon>
        <taxon>Pseudomonadota</taxon>
        <taxon>Betaproteobacteria</taxon>
        <taxon>Burkholderiales</taxon>
        <taxon>Comamonadaceae</taxon>
        <taxon>Comamonas</taxon>
    </lineage>
</organism>
<dbReference type="Gene3D" id="3.30.450.40">
    <property type="match status" value="1"/>
</dbReference>
<evidence type="ECO:0000259" key="1">
    <source>
        <dbReference type="PROSITE" id="PS50883"/>
    </source>
</evidence>
<dbReference type="Gene3D" id="3.20.20.450">
    <property type="entry name" value="EAL domain"/>
    <property type="match status" value="1"/>
</dbReference>
<dbReference type="InterPro" id="IPR000014">
    <property type="entry name" value="PAS"/>
</dbReference>
<dbReference type="CDD" id="cd00130">
    <property type="entry name" value="PAS"/>
    <property type="match status" value="1"/>
</dbReference>
<evidence type="ECO:0000259" key="2">
    <source>
        <dbReference type="PROSITE" id="PS50887"/>
    </source>
</evidence>
<dbReference type="STRING" id="225992.B5M06_11180"/>
<dbReference type="InterPro" id="IPR003018">
    <property type="entry name" value="GAF"/>
</dbReference>
<dbReference type="Pfam" id="PF13426">
    <property type="entry name" value="PAS_9"/>
    <property type="match status" value="1"/>
</dbReference>
<dbReference type="CDD" id="cd01949">
    <property type="entry name" value="GGDEF"/>
    <property type="match status" value="1"/>
</dbReference>
<keyword evidence="5" id="KW-1185">Reference proteome</keyword>
<dbReference type="Pfam" id="PF00990">
    <property type="entry name" value="GGDEF"/>
    <property type="match status" value="1"/>
</dbReference>
<dbReference type="InterPro" id="IPR052155">
    <property type="entry name" value="Biofilm_reg_signaling"/>
</dbReference>
<dbReference type="InterPro" id="IPR029787">
    <property type="entry name" value="Nucleotide_cyclase"/>
</dbReference>
<dbReference type="InterPro" id="IPR012226">
    <property type="entry name" value="Diguanyl_cyclase/Pdiesterase"/>
</dbReference>
<dbReference type="FunFam" id="3.20.20.450:FF:000001">
    <property type="entry name" value="Cyclic di-GMP phosphodiesterase yahA"/>
    <property type="match status" value="1"/>
</dbReference>
<reference evidence="4 5" key="1">
    <citation type="submission" date="2015-12" db="EMBL/GenBank/DDBJ databases">
        <title>Complete genome sequence of a multi-drug resistant strain Acidovorax sp. 12322-1.</title>
        <authorList>
            <person name="Ming D."/>
            <person name="Wang M."/>
            <person name="Hu S."/>
            <person name="Zhou Y."/>
            <person name="Jiang T."/>
        </authorList>
    </citation>
    <scope>NUCLEOTIDE SEQUENCE [LARGE SCALE GENOMIC DNA]</scope>
    <source>
        <strain evidence="4 5">12322-1</strain>
    </source>
</reference>
<dbReference type="Pfam" id="PF13185">
    <property type="entry name" value="GAF_2"/>
    <property type="match status" value="1"/>
</dbReference>
<proteinExistence type="predicted"/>
<dbReference type="SMART" id="SM00065">
    <property type="entry name" value="GAF"/>
    <property type="match status" value="1"/>
</dbReference>
<gene>
    <name evidence="4" type="ORF">AS359_09770</name>
    <name evidence="3" type="ORF">B5M06_11180</name>
</gene>
<dbReference type="Gene3D" id="3.30.450.20">
    <property type="entry name" value="PAS domain"/>
    <property type="match status" value="1"/>
</dbReference>
<accession>A0A0W7Z107</accession>
<dbReference type="InterPro" id="IPR035919">
    <property type="entry name" value="EAL_sf"/>
</dbReference>
<accession>A0A1V0BFW9</accession>
<evidence type="ECO:0000313" key="3">
    <source>
        <dbReference type="EMBL" id="AQZ98732.1"/>
    </source>
</evidence>
<dbReference type="SUPFAM" id="SSF141868">
    <property type="entry name" value="EAL domain-like"/>
    <property type="match status" value="1"/>
</dbReference>
<dbReference type="PANTHER" id="PTHR44757:SF2">
    <property type="entry name" value="BIOFILM ARCHITECTURE MAINTENANCE PROTEIN MBAA"/>
    <property type="match status" value="1"/>
</dbReference>
<dbReference type="InterPro" id="IPR029016">
    <property type="entry name" value="GAF-like_dom_sf"/>
</dbReference>
<dbReference type="PROSITE" id="PS50883">
    <property type="entry name" value="EAL"/>
    <property type="match status" value="1"/>
</dbReference>
<dbReference type="InterPro" id="IPR043128">
    <property type="entry name" value="Rev_trsase/Diguanyl_cyclase"/>
</dbReference>
<dbReference type="InterPro" id="IPR035965">
    <property type="entry name" value="PAS-like_dom_sf"/>
</dbReference>
<dbReference type="NCBIfam" id="TIGR00229">
    <property type="entry name" value="sensory_box"/>
    <property type="match status" value="1"/>
</dbReference>
<dbReference type="EMBL" id="CP020121">
    <property type="protein sequence ID" value="AQZ98732.1"/>
    <property type="molecule type" value="Genomic_DNA"/>
</dbReference>
<evidence type="ECO:0000313" key="5">
    <source>
        <dbReference type="Proteomes" id="UP000053300"/>
    </source>
</evidence>
<dbReference type="SUPFAM" id="SSF55785">
    <property type="entry name" value="PYP-like sensor domain (PAS domain)"/>
    <property type="match status" value="1"/>
</dbReference>
<dbReference type="PROSITE" id="PS50887">
    <property type="entry name" value="GGDEF"/>
    <property type="match status" value="1"/>
</dbReference>
<sequence length="724" mass="80137">MPATDLEVWLQALQSSDSAWLITDDHFNTVAINDGFTRLTGYTLADMPGHRPLQKLMASGPELDTHILEQLQCHGAFNGELLLQHRDGTVLWVAAMVNNLNRQPVHANEACAQVIVLTDIGFTKRFEALQREVLEDIVHEKPLALLMRNMCCSLEEILPDVHVSILSVQDGALHSLAAPSLPEGVTCLIDGLRIGPDVGSCGKAAYLGSEVVSQDLSSDPNWRLYAAPFLAAGLRACWSCPVKNHDNQVIGTFALYFDTPRVPNALHQQLVKAFLHLTAIAMERDASKQRIRQLAYYDSLTRLPNRTMFNECAQQALHTTRGQQGLLFYLDLDRFKYWNDSMGHGAGDALLCEVAHRLTQCTRAEDIIGRLSSDEFVVFMPCCTEAQIPELARHLLDAIAQPFSINGVMTLPNACIGVCAYPEDGTDIETLLRHADQAMYAAKSQGSQLWERYRPELGQISQERADMERELRLALANGDLQLHFQPQVRHPETPVLYGLESLSRWHYPEWGWVSPARFIAVAEDSGLIHALTAWLLDAACSQLAQWRKQGLPIPHVAVNLSTNNFHAQGFAQQVQFTLHKYGLQSSDLVLEITESVMLDNSPVTLENLKALHAMGLRLSMDDFGTGYSSLSYLHRLPISELKLDKSFVQDVVSSSAASALTRSVLNIATSLNMTVVAEGVETEEQASWLAEQGCPVLQGYLFAKPMAAEAVPVWLDSVALKQSA</sequence>
<dbReference type="SUPFAM" id="SSF55073">
    <property type="entry name" value="Nucleotide cyclase"/>
    <property type="match status" value="1"/>
</dbReference>
<dbReference type="NCBIfam" id="TIGR00254">
    <property type="entry name" value="GGDEF"/>
    <property type="match status" value="1"/>
</dbReference>
<dbReference type="InterPro" id="IPR001633">
    <property type="entry name" value="EAL_dom"/>
</dbReference>
<dbReference type="PIRSF" id="PIRSF005925">
    <property type="entry name" value="Dos"/>
    <property type="match status" value="1"/>
</dbReference>
<dbReference type="SUPFAM" id="SSF55781">
    <property type="entry name" value="GAF domain-like"/>
    <property type="match status" value="1"/>
</dbReference>
<dbReference type="PANTHER" id="PTHR44757">
    <property type="entry name" value="DIGUANYLATE CYCLASE DGCP"/>
    <property type="match status" value="1"/>
</dbReference>
<feature type="domain" description="EAL" evidence="1">
    <location>
        <begin position="464"/>
        <end position="719"/>
    </location>
</feature>
<dbReference type="Pfam" id="PF00563">
    <property type="entry name" value="EAL"/>
    <property type="match status" value="1"/>
</dbReference>
<dbReference type="Proteomes" id="UP000242792">
    <property type="component" value="Chromosome"/>
</dbReference>
<dbReference type="AlphaFoldDB" id="A0A0W7Z107"/>
<dbReference type="SMART" id="SM00267">
    <property type="entry name" value="GGDEF"/>
    <property type="match status" value="1"/>
</dbReference>
<dbReference type="EMBL" id="LPXH01000025">
    <property type="protein sequence ID" value="KUF41085.1"/>
    <property type="molecule type" value="Genomic_DNA"/>
</dbReference>
<reference evidence="3 6" key="2">
    <citation type="submission" date="2017-03" db="EMBL/GenBank/DDBJ databases">
        <title>Rapid Whole Genome Sequencing of Comamonas kerstersii Causing Continuous ambulatory Peritoneal Dialysis-Associated Peritonitis.</title>
        <authorList>
            <person name="Zheng B."/>
        </authorList>
    </citation>
    <scope>NUCLEOTIDE SEQUENCE [LARGE SCALE GENOMIC DNA]</scope>
    <source>
        <strain evidence="3 6">8943</strain>
    </source>
</reference>
<dbReference type="Gene3D" id="3.30.70.270">
    <property type="match status" value="1"/>
</dbReference>
<dbReference type="OrthoDB" id="9813903at2"/>
<evidence type="ECO:0000313" key="6">
    <source>
        <dbReference type="Proteomes" id="UP000242792"/>
    </source>
</evidence>
<feature type="domain" description="GGDEF" evidence="2">
    <location>
        <begin position="323"/>
        <end position="455"/>
    </location>
</feature>
<dbReference type="SMART" id="SM00091">
    <property type="entry name" value="PAS"/>
    <property type="match status" value="1"/>
</dbReference>
<evidence type="ECO:0000313" key="4">
    <source>
        <dbReference type="EMBL" id="KUF41085.1"/>
    </source>
</evidence>
<dbReference type="Proteomes" id="UP000053300">
    <property type="component" value="Unassembled WGS sequence"/>
</dbReference>
<dbReference type="InterPro" id="IPR000160">
    <property type="entry name" value="GGDEF_dom"/>
</dbReference>